<reference evidence="1" key="2">
    <citation type="journal article" date="2015" name="Fish Shellfish Immunol.">
        <title>Early steps in the European eel (Anguilla anguilla)-Vibrio vulnificus interaction in the gills: Role of the RtxA13 toxin.</title>
        <authorList>
            <person name="Callol A."/>
            <person name="Pajuelo D."/>
            <person name="Ebbesson L."/>
            <person name="Teles M."/>
            <person name="MacKenzie S."/>
            <person name="Amaro C."/>
        </authorList>
    </citation>
    <scope>NUCLEOTIDE SEQUENCE</scope>
</reference>
<proteinExistence type="predicted"/>
<dbReference type="EMBL" id="GBXM01021508">
    <property type="protein sequence ID" value="JAH87069.1"/>
    <property type="molecule type" value="Transcribed_RNA"/>
</dbReference>
<sequence>MIFSLLNELLGGGGFLFLFLSPHYFSE</sequence>
<reference evidence="1" key="1">
    <citation type="submission" date="2014-11" db="EMBL/GenBank/DDBJ databases">
        <authorList>
            <person name="Amaro Gonzalez C."/>
        </authorList>
    </citation>
    <scope>NUCLEOTIDE SEQUENCE</scope>
</reference>
<organism evidence="1">
    <name type="scientific">Anguilla anguilla</name>
    <name type="common">European freshwater eel</name>
    <name type="synonym">Muraena anguilla</name>
    <dbReference type="NCBI Taxonomy" id="7936"/>
    <lineage>
        <taxon>Eukaryota</taxon>
        <taxon>Metazoa</taxon>
        <taxon>Chordata</taxon>
        <taxon>Craniata</taxon>
        <taxon>Vertebrata</taxon>
        <taxon>Euteleostomi</taxon>
        <taxon>Actinopterygii</taxon>
        <taxon>Neopterygii</taxon>
        <taxon>Teleostei</taxon>
        <taxon>Anguilliformes</taxon>
        <taxon>Anguillidae</taxon>
        <taxon>Anguilla</taxon>
    </lineage>
</organism>
<accession>A0A0E9W9J5</accession>
<name>A0A0E9W9J5_ANGAN</name>
<dbReference type="AlphaFoldDB" id="A0A0E9W9J5"/>
<evidence type="ECO:0000313" key="1">
    <source>
        <dbReference type="EMBL" id="JAH87069.1"/>
    </source>
</evidence>
<protein>
    <submittedName>
        <fullName evidence="1">Uncharacterized protein</fullName>
    </submittedName>
</protein>